<sequence>MKSSEGKPSRLKDGFRAAMAGAASLGAVGSVELPAGAAPAQASQESRLEKFDADVEVSAFVDRIASWSVNDGAIPSSRFAQQFDILVSALQEKKSYFSHKPTGLMSPAIPNSRFSSEAREKTRRTVLQKLSTMDIKIKLDNQGTGTAEGRRKNNLSLLKEVLEKLPK</sequence>
<comment type="caution">
    <text evidence="1">The sequence shown here is derived from an EMBL/GenBank/DDBJ whole genome shotgun (WGS) entry which is preliminary data.</text>
</comment>
<reference evidence="1 2" key="1">
    <citation type="journal article" date="2015" name="Nature">
        <title>rRNA introns, odd ribosomes, and small enigmatic genomes across a large radiation of phyla.</title>
        <authorList>
            <person name="Brown C.T."/>
            <person name="Hug L.A."/>
            <person name="Thomas B.C."/>
            <person name="Sharon I."/>
            <person name="Castelle C.J."/>
            <person name="Singh A."/>
            <person name="Wilkins M.J."/>
            <person name="Williams K.H."/>
            <person name="Banfield J.F."/>
        </authorList>
    </citation>
    <scope>NUCLEOTIDE SEQUENCE [LARGE SCALE GENOMIC DNA]</scope>
</reference>
<organism evidence="1 2">
    <name type="scientific">Candidatus Kaiserbacteria bacterium GW2011_GWC2_52_8b</name>
    <dbReference type="NCBI Taxonomy" id="1618676"/>
    <lineage>
        <taxon>Bacteria</taxon>
        <taxon>Candidatus Kaiseribacteriota</taxon>
    </lineage>
</organism>
<gene>
    <name evidence="1" type="ORF">UY74_C0015G0016</name>
</gene>
<dbReference type="AlphaFoldDB" id="A0A0G1XJJ3"/>
<protein>
    <submittedName>
        <fullName evidence="1">Uncharacterized protein</fullName>
    </submittedName>
</protein>
<dbReference type="EMBL" id="LCRF01000015">
    <property type="protein sequence ID" value="KKW31393.1"/>
    <property type="molecule type" value="Genomic_DNA"/>
</dbReference>
<proteinExistence type="predicted"/>
<accession>A0A0G1XJJ3</accession>
<name>A0A0G1XJJ3_9BACT</name>
<dbReference type="Proteomes" id="UP000034445">
    <property type="component" value="Unassembled WGS sequence"/>
</dbReference>
<evidence type="ECO:0000313" key="1">
    <source>
        <dbReference type="EMBL" id="KKW31393.1"/>
    </source>
</evidence>
<evidence type="ECO:0000313" key="2">
    <source>
        <dbReference type="Proteomes" id="UP000034445"/>
    </source>
</evidence>